<sequence>MHQKVCPRDCSVLIVDANFFCSARNADGTFQLRPSKLRESSSIHSDSRHLCDVDFIQELLNTYDQVAVLSGSSALQWALSQAGNSKRSTMILIDLDDAEGTSSTPPREARQDSMTNTEQNGIHMPNYAKSFTTPPLSSFRFSTAAATATPPQSPKGAAQDGPYGIELLKAFDFYIRSGILPNVYLVAMSRSKEPEFMSSIISSGASSYLVKPVSIQTMHGLWLNVNTARSRRHALQQKGPHTSGLPPTSEKRNPQFETEFLSQFLPSMLSVEQSQNDELEPISEEEEANLRKALMEWAFNPYNFTHTQLLHIAIIMINESISLVGLSIPYEVVKSFVLTLSTTYYDNKYHNFHHAIDVTQCTYYTLHSLGLFNPRRRSSMPAHEQRRFNIQKILKPIDVLALIIASLSHDAGHPGLNNIFMVKAQTQLAELYNDQSVLENFHASCFSMLMQRFISQLKGRFPDFKHEQIRKIATHSILATDMARHYEFIEKCKAQYKRFQSPSNFPLTPQQEEVERLQICATVLKCADISNIVRTFSVSQSWTVRLEGELNGQADLERVMGLKPSIKIDTTKTASNQVMFYTKFGLPLFSAVSMLLPELSFMEKQLRSNILSWKDIDRQSIDVHKLQQDRVKIPTPLANNFLSVKNKDGCDEGELALKYRKSADTLGRCVSMTHIVSHDKHTKSDFDPANVMSDEDFLRRRESISSNVYE</sequence>
<feature type="region of interest" description="Disordered" evidence="3">
    <location>
        <begin position="232"/>
        <end position="252"/>
    </location>
</feature>
<reference evidence="5" key="1">
    <citation type="submission" date="2022-07" db="EMBL/GenBank/DDBJ databases">
        <title>Phylogenomic reconstructions and comparative analyses of Kickxellomycotina fungi.</title>
        <authorList>
            <person name="Reynolds N.K."/>
            <person name="Stajich J.E."/>
            <person name="Barry K."/>
            <person name="Grigoriev I.V."/>
            <person name="Crous P."/>
            <person name="Smith M.E."/>
        </authorList>
    </citation>
    <scope>NUCLEOTIDE SEQUENCE</scope>
    <source>
        <strain evidence="5">NBRC 100468</strain>
    </source>
</reference>
<dbReference type="GO" id="GO:0007165">
    <property type="term" value="P:signal transduction"/>
    <property type="evidence" value="ECO:0007669"/>
    <property type="project" value="InterPro"/>
</dbReference>
<evidence type="ECO:0000313" key="5">
    <source>
        <dbReference type="EMBL" id="KAJ1919825.1"/>
    </source>
</evidence>
<keyword evidence="2 5" id="KW-0378">Hydrolase</keyword>
<feature type="region of interest" description="Disordered" evidence="3">
    <location>
        <begin position="96"/>
        <end position="127"/>
    </location>
</feature>
<gene>
    <name evidence="5" type="primary">PDE2</name>
    <name evidence="5" type="ORF">H4219_001734</name>
</gene>
<dbReference type="AlphaFoldDB" id="A0A9W8A087"/>
<dbReference type="PANTHER" id="PTHR11347">
    <property type="entry name" value="CYCLIC NUCLEOTIDE PHOSPHODIESTERASE"/>
    <property type="match status" value="1"/>
</dbReference>
<evidence type="ECO:0000256" key="3">
    <source>
        <dbReference type="SAM" id="MobiDB-lite"/>
    </source>
</evidence>
<dbReference type="GO" id="GO:0004114">
    <property type="term" value="F:3',5'-cyclic-nucleotide phosphodiesterase activity"/>
    <property type="evidence" value="ECO:0007669"/>
    <property type="project" value="UniProtKB-EC"/>
</dbReference>
<dbReference type="EC" id="3.1.4.17" evidence="5"/>
<dbReference type="GO" id="GO:0046872">
    <property type="term" value="F:metal ion binding"/>
    <property type="evidence" value="ECO:0007669"/>
    <property type="project" value="UniProtKB-KW"/>
</dbReference>
<evidence type="ECO:0000313" key="6">
    <source>
        <dbReference type="Proteomes" id="UP001150538"/>
    </source>
</evidence>
<dbReference type="Pfam" id="PF00233">
    <property type="entry name" value="PDEase_I"/>
    <property type="match status" value="1"/>
</dbReference>
<accession>A0A9W8A087</accession>
<evidence type="ECO:0000259" key="4">
    <source>
        <dbReference type="PROSITE" id="PS51845"/>
    </source>
</evidence>
<dbReference type="CDD" id="cd00077">
    <property type="entry name" value="HDc"/>
    <property type="match status" value="1"/>
</dbReference>
<dbReference type="InterPro" id="IPR002073">
    <property type="entry name" value="PDEase_catalytic_dom"/>
</dbReference>
<proteinExistence type="predicted"/>
<evidence type="ECO:0000256" key="1">
    <source>
        <dbReference type="ARBA" id="ARBA00022723"/>
    </source>
</evidence>
<dbReference type="OrthoDB" id="546632at2759"/>
<dbReference type="SUPFAM" id="SSF109604">
    <property type="entry name" value="HD-domain/PDEase-like"/>
    <property type="match status" value="1"/>
</dbReference>
<comment type="caution">
    <text evidence="5">The sequence shown here is derived from an EMBL/GenBank/DDBJ whole genome shotgun (WGS) entry which is preliminary data.</text>
</comment>
<evidence type="ECO:0000256" key="2">
    <source>
        <dbReference type="ARBA" id="ARBA00022801"/>
    </source>
</evidence>
<keyword evidence="6" id="KW-1185">Reference proteome</keyword>
<dbReference type="Proteomes" id="UP001150538">
    <property type="component" value="Unassembled WGS sequence"/>
</dbReference>
<dbReference type="Gene3D" id="1.10.1300.10">
    <property type="entry name" value="3'5'-cyclic nucleotide phosphodiesterase, catalytic domain"/>
    <property type="match status" value="1"/>
</dbReference>
<keyword evidence="1" id="KW-0479">Metal-binding</keyword>
<dbReference type="EMBL" id="JANBPU010000021">
    <property type="protein sequence ID" value="KAJ1919825.1"/>
    <property type="molecule type" value="Genomic_DNA"/>
</dbReference>
<dbReference type="SMART" id="SM00471">
    <property type="entry name" value="HDc"/>
    <property type="match status" value="1"/>
</dbReference>
<name>A0A9W8A087_9FUNG</name>
<dbReference type="InterPro" id="IPR003607">
    <property type="entry name" value="HD/PDEase_dom"/>
</dbReference>
<protein>
    <submittedName>
        <fullName evidence="5">3',5'-cyclic-nucleotide phosphodiesterase</fullName>
        <ecNumber evidence="5">3.1.4.17</ecNumber>
    </submittedName>
</protein>
<dbReference type="PROSITE" id="PS51845">
    <property type="entry name" value="PDEASE_I_2"/>
    <property type="match status" value="1"/>
</dbReference>
<feature type="domain" description="PDEase" evidence="4">
    <location>
        <begin position="275"/>
        <end position="620"/>
    </location>
</feature>
<organism evidence="5 6">
    <name type="scientific">Mycoemilia scoparia</name>
    <dbReference type="NCBI Taxonomy" id="417184"/>
    <lineage>
        <taxon>Eukaryota</taxon>
        <taxon>Fungi</taxon>
        <taxon>Fungi incertae sedis</taxon>
        <taxon>Zoopagomycota</taxon>
        <taxon>Kickxellomycotina</taxon>
        <taxon>Kickxellomycetes</taxon>
        <taxon>Kickxellales</taxon>
        <taxon>Kickxellaceae</taxon>
        <taxon>Mycoemilia</taxon>
    </lineage>
</organism>
<dbReference type="InterPro" id="IPR036971">
    <property type="entry name" value="PDEase_catalytic_dom_sf"/>
</dbReference>